<reference evidence="6 7" key="1">
    <citation type="journal article" date="2016" name="Nat. Commun.">
        <title>Thousands of microbial genomes shed light on interconnected biogeochemical processes in an aquifer system.</title>
        <authorList>
            <person name="Anantharaman K."/>
            <person name="Brown C.T."/>
            <person name="Hug L.A."/>
            <person name="Sharon I."/>
            <person name="Castelle C.J."/>
            <person name="Probst A.J."/>
            <person name="Thomas B.C."/>
            <person name="Singh A."/>
            <person name="Wilkins M.J."/>
            <person name="Karaoz U."/>
            <person name="Brodie E.L."/>
            <person name="Williams K.H."/>
            <person name="Hubbard S.S."/>
            <person name="Banfield J.F."/>
        </authorList>
    </citation>
    <scope>NUCLEOTIDE SEQUENCE [LARGE SCALE GENOMIC DNA]</scope>
</reference>
<dbReference type="Proteomes" id="UP000176420">
    <property type="component" value="Unassembled WGS sequence"/>
</dbReference>
<dbReference type="PANTHER" id="PTHR23530">
    <property type="entry name" value="TRANSPORT PROTEIN-RELATED"/>
    <property type="match status" value="1"/>
</dbReference>
<comment type="caution">
    <text evidence="6">The sequence shown here is derived from an EMBL/GenBank/DDBJ whole genome shotgun (WGS) entry which is preliminary data.</text>
</comment>
<sequence length="387" mass="43380">MKKFITKIYLFKFFDDFILIYPLYAVMFTDFGMQPWQVATLLAIWSTTAFLLEVPSGVWADKYSRKNILFVGQIIRFFGYLVWLFYPNFLGFLVGFVLWGIKSALTSGTFQALIYDELKLFGEEKQFAKILGRTKTISFIAILIASALASPAILLGYPFVLILSSVAVLISGIIIAILPKAQNAESTHEKEYFSILKQGLHTAFKNAVVFRLIIFLSLAFALSGALDEFWTIFANNAGLPKYGLGIFLGLMAFSQGIASFFAHRFEKKSDKLFYSLFILSGLVLFLAGYLFSVPALLLLILFSFLFAIIQVVFESKLHHSIDSTARATISSLSSFLTEVGALIIYLSFGFIAQASSYRNSFLIYGVIVATFGLIYLIFTKRKIALNN</sequence>
<dbReference type="PROSITE" id="PS50850">
    <property type="entry name" value="MFS"/>
    <property type="match status" value="1"/>
</dbReference>
<feature type="transmembrane region" description="Helical" evidence="4">
    <location>
        <begin position="334"/>
        <end position="355"/>
    </location>
</feature>
<feature type="transmembrane region" description="Helical" evidence="4">
    <location>
        <begin position="273"/>
        <end position="290"/>
    </location>
</feature>
<dbReference type="Pfam" id="PF07690">
    <property type="entry name" value="MFS_1"/>
    <property type="match status" value="1"/>
</dbReference>
<dbReference type="SUPFAM" id="SSF103473">
    <property type="entry name" value="MFS general substrate transporter"/>
    <property type="match status" value="1"/>
</dbReference>
<evidence type="ECO:0000259" key="5">
    <source>
        <dbReference type="PROSITE" id="PS50850"/>
    </source>
</evidence>
<evidence type="ECO:0000313" key="7">
    <source>
        <dbReference type="Proteomes" id="UP000176420"/>
    </source>
</evidence>
<dbReference type="AlphaFoldDB" id="A0A1G2BCC2"/>
<feature type="transmembrane region" description="Helical" evidence="4">
    <location>
        <begin position="92"/>
        <end position="115"/>
    </location>
</feature>
<evidence type="ECO:0000256" key="1">
    <source>
        <dbReference type="ARBA" id="ARBA00022692"/>
    </source>
</evidence>
<accession>A0A1G2BCC2</accession>
<dbReference type="PANTHER" id="PTHR23530:SF1">
    <property type="entry name" value="PERMEASE, MAJOR FACILITATOR SUPERFAMILY-RELATED"/>
    <property type="match status" value="1"/>
</dbReference>
<dbReference type="InterPro" id="IPR020846">
    <property type="entry name" value="MFS_dom"/>
</dbReference>
<feature type="transmembrane region" description="Helical" evidence="4">
    <location>
        <begin position="199"/>
        <end position="222"/>
    </location>
</feature>
<feature type="transmembrane region" description="Helical" evidence="4">
    <location>
        <begin position="67"/>
        <end position="86"/>
    </location>
</feature>
<dbReference type="GO" id="GO:0022857">
    <property type="term" value="F:transmembrane transporter activity"/>
    <property type="evidence" value="ECO:0007669"/>
    <property type="project" value="InterPro"/>
</dbReference>
<evidence type="ECO:0000256" key="4">
    <source>
        <dbReference type="SAM" id="Phobius"/>
    </source>
</evidence>
<evidence type="ECO:0000313" key="6">
    <source>
        <dbReference type="EMBL" id="OGY86229.1"/>
    </source>
</evidence>
<dbReference type="EMBL" id="MHKI01000023">
    <property type="protein sequence ID" value="OGY86229.1"/>
    <property type="molecule type" value="Genomic_DNA"/>
</dbReference>
<feature type="transmembrane region" description="Helical" evidence="4">
    <location>
        <begin position="361"/>
        <end position="378"/>
    </location>
</feature>
<dbReference type="InterPro" id="IPR053160">
    <property type="entry name" value="MFS_DHA3_Transporter"/>
</dbReference>
<evidence type="ECO:0000256" key="2">
    <source>
        <dbReference type="ARBA" id="ARBA00022989"/>
    </source>
</evidence>
<organism evidence="6 7">
    <name type="scientific">Candidatus Kerfeldbacteria bacterium RIFOXYB2_FULL_38_14</name>
    <dbReference type="NCBI Taxonomy" id="1798547"/>
    <lineage>
        <taxon>Bacteria</taxon>
        <taxon>Candidatus Kerfeldiibacteriota</taxon>
    </lineage>
</organism>
<dbReference type="InterPro" id="IPR036259">
    <property type="entry name" value="MFS_trans_sf"/>
</dbReference>
<feature type="transmembrane region" description="Helical" evidence="4">
    <location>
        <begin position="242"/>
        <end position="261"/>
    </location>
</feature>
<name>A0A1G2BCC2_9BACT</name>
<keyword evidence="3 4" id="KW-0472">Membrane</keyword>
<feature type="transmembrane region" description="Helical" evidence="4">
    <location>
        <begin position="296"/>
        <end position="313"/>
    </location>
</feature>
<gene>
    <name evidence="6" type="ORF">A2319_01155</name>
</gene>
<feature type="transmembrane region" description="Helical" evidence="4">
    <location>
        <begin position="9"/>
        <end position="29"/>
    </location>
</feature>
<evidence type="ECO:0000256" key="3">
    <source>
        <dbReference type="ARBA" id="ARBA00023136"/>
    </source>
</evidence>
<feature type="domain" description="Major facilitator superfamily (MFS) profile" evidence="5">
    <location>
        <begin position="1"/>
        <end position="383"/>
    </location>
</feature>
<proteinExistence type="predicted"/>
<dbReference type="Gene3D" id="1.20.1250.20">
    <property type="entry name" value="MFS general substrate transporter like domains"/>
    <property type="match status" value="1"/>
</dbReference>
<dbReference type="InterPro" id="IPR011701">
    <property type="entry name" value="MFS"/>
</dbReference>
<keyword evidence="2 4" id="KW-1133">Transmembrane helix</keyword>
<feature type="transmembrane region" description="Helical" evidence="4">
    <location>
        <begin position="136"/>
        <end position="153"/>
    </location>
</feature>
<feature type="transmembrane region" description="Helical" evidence="4">
    <location>
        <begin position="159"/>
        <end position="178"/>
    </location>
</feature>
<feature type="transmembrane region" description="Helical" evidence="4">
    <location>
        <begin position="35"/>
        <end position="55"/>
    </location>
</feature>
<keyword evidence="1 4" id="KW-0812">Transmembrane</keyword>
<protein>
    <recommendedName>
        <fullName evidence="5">Major facilitator superfamily (MFS) profile domain-containing protein</fullName>
    </recommendedName>
</protein>